<proteinExistence type="predicted"/>
<organism evidence="2">
    <name type="scientific">Heterodera avenae</name>
    <name type="common">Cereal cyst nematode worm</name>
    <dbReference type="NCBI Taxonomy" id="34510"/>
    <lineage>
        <taxon>Eukaryota</taxon>
        <taxon>Metazoa</taxon>
        <taxon>Ecdysozoa</taxon>
        <taxon>Nematoda</taxon>
        <taxon>Chromadorea</taxon>
        <taxon>Rhabditida</taxon>
        <taxon>Tylenchina</taxon>
        <taxon>Tylenchomorpha</taxon>
        <taxon>Tylenchoidea</taxon>
        <taxon>Heteroderidae</taxon>
        <taxon>Heteroderinae</taxon>
        <taxon>Heterodera</taxon>
    </lineage>
</organism>
<reference evidence="2" key="1">
    <citation type="journal article" date="2018" name="Front. Plant Sci.">
        <title>Large-Scale Identification and Characterization of Heterodera avenae Putative Effectors Suppressing or Inducing Cell Death in Nicotiana benthamiana.</title>
        <authorList>
            <person name="Chen C."/>
            <person name="Chen Y."/>
            <person name="Jian H."/>
            <person name="Yang D."/>
            <person name="Dai Y."/>
            <person name="Pan L."/>
            <person name="Shi F."/>
            <person name="Yang S."/>
            <person name="Liu Q."/>
        </authorList>
    </citation>
    <scope>NUCLEOTIDE SEQUENCE</scope>
    <source>
        <strain evidence="2">Isotig16855</strain>
    </source>
</reference>
<dbReference type="SUPFAM" id="SSF50685">
    <property type="entry name" value="Barwin-like endoglucanases"/>
    <property type="match status" value="1"/>
</dbReference>
<feature type="signal peptide" evidence="1">
    <location>
        <begin position="1"/>
        <end position="23"/>
    </location>
</feature>
<feature type="chain" id="PRO_5014727130" evidence="1">
    <location>
        <begin position="24"/>
        <end position="287"/>
    </location>
</feature>
<name>A0A2L0VDM3_HETAV</name>
<dbReference type="InterPro" id="IPR036908">
    <property type="entry name" value="RlpA-like_sf"/>
</dbReference>
<dbReference type="EMBL" id="MG525229">
    <property type="protein sequence ID" value="AVA09694.1"/>
    <property type="molecule type" value="Genomic_DNA"/>
</dbReference>
<evidence type="ECO:0000313" key="2">
    <source>
        <dbReference type="EMBL" id="AVA09694.1"/>
    </source>
</evidence>
<accession>A0A2L0VDM3</accession>
<dbReference type="AlphaFoldDB" id="A0A2L0VDM3"/>
<keyword evidence="1" id="KW-0732">Signal</keyword>
<dbReference type="Gene3D" id="2.40.40.10">
    <property type="entry name" value="RlpA-like domain"/>
    <property type="match status" value="1"/>
</dbReference>
<evidence type="ECO:0000256" key="1">
    <source>
        <dbReference type="SAM" id="SignalP"/>
    </source>
</evidence>
<sequence>MNPILFWVCIGFAIQCNVQNVLSDVNATLKQSYSIFGVNFVYSMQLKNNDASKTVCSVEFSLITKESTSAIINVAFDTISDAPNHYKVFADIAPGATLQNSGTVTLFGHDTPTPQLIETKYYKNGVCGGSSSAGGGVGGKSSSSPSCSACSSNKKNGSPLQRILNKPFKNSSFEKNNPAANPFGGPWECGRNSSSILSAAVNTALFKAEAQSKADGCAPICNDICVKIDYQGKSLTVPISHKCETCKENQIALTTEAFNILEPNLELTAAKGATLTYKACPSHIKAC</sequence>
<protein>
    <submittedName>
        <fullName evidence="2">Putative effector protein</fullName>
    </submittedName>
</protein>